<dbReference type="InterPro" id="IPR046987">
    <property type="entry name" value="Myo9"/>
</dbReference>
<accession>A0A6I9MQG1</accession>
<dbReference type="Proteomes" id="UP000504611">
    <property type="component" value="Unplaced"/>
</dbReference>
<dbReference type="AlphaFoldDB" id="A0A6I9MQG1"/>
<organism evidence="7 8">
    <name type="scientific">Notothenia coriiceps</name>
    <name type="common">black rockcod</name>
    <dbReference type="NCBI Taxonomy" id="8208"/>
    <lineage>
        <taxon>Eukaryota</taxon>
        <taxon>Metazoa</taxon>
        <taxon>Chordata</taxon>
        <taxon>Craniata</taxon>
        <taxon>Vertebrata</taxon>
        <taxon>Euteleostomi</taxon>
        <taxon>Actinopterygii</taxon>
        <taxon>Neopterygii</taxon>
        <taxon>Teleostei</taxon>
        <taxon>Neoteleostei</taxon>
        <taxon>Acanthomorphata</taxon>
        <taxon>Eupercaria</taxon>
        <taxon>Perciformes</taxon>
        <taxon>Notothenioidei</taxon>
        <taxon>Nototheniidae</taxon>
        <taxon>Notothenia</taxon>
    </lineage>
</organism>
<evidence type="ECO:0000259" key="6">
    <source>
        <dbReference type="PROSITE" id="PS50238"/>
    </source>
</evidence>
<dbReference type="PANTHER" id="PTHR46184:SF3">
    <property type="entry name" value="UNCONVENTIONAL MYOSIN-IXA"/>
    <property type="match status" value="1"/>
</dbReference>
<keyword evidence="7" id="KW-1185">Reference proteome</keyword>
<evidence type="ECO:0000313" key="8">
    <source>
        <dbReference type="RefSeq" id="XP_010765493.1"/>
    </source>
</evidence>
<dbReference type="GO" id="GO:0035556">
    <property type="term" value="P:intracellular signal transduction"/>
    <property type="evidence" value="ECO:0007669"/>
    <property type="project" value="InterPro"/>
</dbReference>
<dbReference type="GO" id="GO:0051015">
    <property type="term" value="F:actin filament binding"/>
    <property type="evidence" value="ECO:0007669"/>
    <property type="project" value="TreeGrafter"/>
</dbReference>
<evidence type="ECO:0000256" key="5">
    <source>
        <dbReference type="SAM" id="MobiDB-lite"/>
    </source>
</evidence>
<proteinExistence type="predicted"/>
<dbReference type="GO" id="GO:0005096">
    <property type="term" value="F:GTPase activator activity"/>
    <property type="evidence" value="ECO:0007669"/>
    <property type="project" value="InterPro"/>
</dbReference>
<feature type="compositionally biased region" description="Acidic residues" evidence="5">
    <location>
        <begin position="121"/>
        <end position="134"/>
    </location>
</feature>
<dbReference type="GO" id="GO:0000146">
    <property type="term" value="F:microfilament motor activity"/>
    <property type="evidence" value="ECO:0007669"/>
    <property type="project" value="InterPro"/>
</dbReference>
<keyword evidence="4" id="KW-0472">Membrane</keyword>
<feature type="domain" description="Rho-GAP" evidence="6">
    <location>
        <begin position="1"/>
        <end position="48"/>
    </location>
</feature>
<dbReference type="GeneID" id="104942003"/>
<keyword evidence="3" id="KW-0963">Cytoplasm</keyword>
<dbReference type="SUPFAM" id="SSF48350">
    <property type="entry name" value="GTPase activation domain, GAP"/>
    <property type="match status" value="1"/>
</dbReference>
<dbReference type="InterPro" id="IPR008936">
    <property type="entry name" value="Rho_GTPase_activation_prot"/>
</dbReference>
<dbReference type="GO" id="GO:0005884">
    <property type="term" value="C:actin filament"/>
    <property type="evidence" value="ECO:0007669"/>
    <property type="project" value="TreeGrafter"/>
</dbReference>
<feature type="region of interest" description="Disordered" evidence="5">
    <location>
        <begin position="76"/>
        <end position="172"/>
    </location>
</feature>
<evidence type="ECO:0000256" key="2">
    <source>
        <dbReference type="ARBA" id="ARBA00004496"/>
    </source>
</evidence>
<comment type="subcellular location">
    <subcellularLocation>
        <location evidence="2">Cytoplasm</location>
    </subcellularLocation>
    <subcellularLocation>
        <location evidence="1">Membrane</location>
    </subcellularLocation>
</comment>
<dbReference type="GO" id="GO:0016020">
    <property type="term" value="C:membrane"/>
    <property type="evidence" value="ECO:0007669"/>
    <property type="project" value="UniProtKB-SubCell"/>
</dbReference>
<evidence type="ECO:0000313" key="7">
    <source>
        <dbReference type="Proteomes" id="UP000504611"/>
    </source>
</evidence>
<evidence type="ECO:0000256" key="3">
    <source>
        <dbReference type="ARBA" id="ARBA00022490"/>
    </source>
</evidence>
<dbReference type="InterPro" id="IPR000198">
    <property type="entry name" value="RhoGAP_dom"/>
</dbReference>
<protein>
    <submittedName>
        <fullName evidence="8">Unconventional myosin-IXa-like</fullName>
    </submittedName>
</protein>
<evidence type="ECO:0000256" key="4">
    <source>
        <dbReference type="ARBA" id="ARBA00023136"/>
    </source>
</evidence>
<dbReference type="PROSITE" id="PS50238">
    <property type="entry name" value="RHOGAP"/>
    <property type="match status" value="1"/>
</dbReference>
<dbReference type="PANTHER" id="PTHR46184">
    <property type="entry name" value="UNCONVENTIONAL MYOSIN-IXB-LIKE PROTEIN"/>
    <property type="match status" value="1"/>
</dbReference>
<evidence type="ECO:0000256" key="1">
    <source>
        <dbReference type="ARBA" id="ARBA00004370"/>
    </source>
</evidence>
<sequence>MSANALAIVFAPCILRCPDTIDPLQSVQDISKTTACVELIINEQMGKYRARLKDISSLEFAESKAKSRLTHIRRSMCKGRVQQSSTNTLSPPLSPKVPPVVVDGESDGSGGGGEGGKGEGDEGGEGEEGAEEAAEAGLSDQQQMAMQQEERILTEQIESLQKEKYDAPLVHL</sequence>
<dbReference type="RefSeq" id="XP_010765493.1">
    <property type="nucleotide sequence ID" value="XM_010767191.1"/>
</dbReference>
<gene>
    <name evidence="8" type="primary">LOC104942003</name>
</gene>
<dbReference type="GO" id="GO:0005737">
    <property type="term" value="C:cytoplasm"/>
    <property type="evidence" value="ECO:0007669"/>
    <property type="project" value="UniProtKB-SubCell"/>
</dbReference>
<dbReference type="OrthoDB" id="10055605at2759"/>
<dbReference type="GO" id="GO:0044295">
    <property type="term" value="C:axonal growth cone"/>
    <property type="evidence" value="ECO:0007669"/>
    <property type="project" value="TreeGrafter"/>
</dbReference>
<dbReference type="Gene3D" id="1.10.555.10">
    <property type="entry name" value="Rho GTPase activation protein"/>
    <property type="match status" value="1"/>
</dbReference>
<dbReference type="KEGG" id="ncc:104942003"/>
<name>A0A6I9MQG1_9TELE</name>
<dbReference type="GO" id="GO:0045198">
    <property type="term" value="P:establishment of epithelial cell apical/basal polarity"/>
    <property type="evidence" value="ECO:0007669"/>
    <property type="project" value="TreeGrafter"/>
</dbReference>
<reference evidence="8" key="1">
    <citation type="submission" date="2025-08" db="UniProtKB">
        <authorList>
            <consortium name="RefSeq"/>
        </authorList>
    </citation>
    <scope>IDENTIFICATION</scope>
    <source>
        <tissue evidence="8">Muscle</tissue>
    </source>
</reference>